<dbReference type="GO" id="GO:0016020">
    <property type="term" value="C:membrane"/>
    <property type="evidence" value="ECO:0007669"/>
    <property type="project" value="UniProtKB-SubCell"/>
</dbReference>
<feature type="compositionally biased region" description="Basic and acidic residues" evidence="16">
    <location>
        <begin position="103"/>
        <end position="113"/>
    </location>
</feature>
<dbReference type="GO" id="GO:0003723">
    <property type="term" value="F:RNA binding"/>
    <property type="evidence" value="ECO:0007669"/>
    <property type="project" value="UniProtKB-KW"/>
</dbReference>
<feature type="compositionally biased region" description="Basic and acidic residues" evidence="16">
    <location>
        <begin position="225"/>
        <end position="236"/>
    </location>
</feature>
<dbReference type="GeneID" id="106527949"/>
<accession>A0A2I4CEM2</accession>
<keyword evidence="9" id="KW-0597">Phosphoprotein</keyword>
<evidence type="ECO:0000256" key="16">
    <source>
        <dbReference type="SAM" id="MobiDB-lite"/>
    </source>
</evidence>
<evidence type="ECO:0000256" key="1">
    <source>
        <dbReference type="ARBA" id="ARBA00000610"/>
    </source>
</evidence>
<dbReference type="SUPFAM" id="SSF55144">
    <property type="entry name" value="LigT-like"/>
    <property type="match status" value="1"/>
</dbReference>
<gene>
    <name evidence="19" type="primary">cnp</name>
</gene>
<comment type="similarity">
    <text evidence="4">Belongs to the 2H phosphoesterase superfamily. CNPase family.</text>
</comment>
<evidence type="ECO:0000256" key="2">
    <source>
        <dbReference type="ARBA" id="ARBA00004223"/>
    </source>
</evidence>
<evidence type="ECO:0000256" key="15">
    <source>
        <dbReference type="ARBA" id="ARBA00045937"/>
    </source>
</evidence>
<protein>
    <recommendedName>
        <fullName evidence="7">2',3'-cyclic-nucleotide 3'-phosphodiesterase</fullName>
        <ecNumber evidence="6">3.1.4.37</ecNumber>
    </recommendedName>
</protein>
<dbReference type="PANTHER" id="PTHR10156:SF0">
    <property type="entry name" value="2',3'-CYCLIC-NUCLEOTIDE 3'-PHOSPHODIESTERASE"/>
    <property type="match status" value="1"/>
</dbReference>
<dbReference type="GO" id="GO:0004113">
    <property type="term" value="F:2',3'-cyclic-nucleotide 3'-phosphodiesterase activity"/>
    <property type="evidence" value="ECO:0007669"/>
    <property type="project" value="UniProtKB-EC"/>
</dbReference>
<dbReference type="GO" id="GO:0009214">
    <property type="term" value="P:cyclic nucleotide catabolic process"/>
    <property type="evidence" value="ECO:0007669"/>
    <property type="project" value="InterPro"/>
</dbReference>
<evidence type="ECO:0000256" key="7">
    <source>
        <dbReference type="ARBA" id="ARBA00014478"/>
    </source>
</evidence>
<dbReference type="RefSeq" id="XP_013878433.1">
    <property type="nucleotide sequence ID" value="XM_014022979.1"/>
</dbReference>
<keyword evidence="14" id="KW-0636">Prenylation</keyword>
<feature type="domain" description="Cyclic nucleotide phosphodiesterase catalytic" evidence="17">
    <location>
        <begin position="400"/>
        <end position="631"/>
    </location>
</feature>
<name>A0A2I4CEM2_AUSLI</name>
<keyword evidence="8" id="KW-0488">Methylation</keyword>
<dbReference type="InParanoid" id="A0A2I4CEM2"/>
<evidence type="ECO:0000256" key="11">
    <source>
        <dbReference type="ARBA" id="ARBA00022884"/>
    </source>
</evidence>
<dbReference type="KEGG" id="alim:106527949"/>
<dbReference type="Proteomes" id="UP000192220">
    <property type="component" value="Unplaced"/>
</dbReference>
<reference evidence="19" key="1">
    <citation type="submission" date="2025-08" db="UniProtKB">
        <authorList>
            <consortium name="RefSeq"/>
        </authorList>
    </citation>
    <scope>IDENTIFICATION</scope>
    <source>
        <strain evidence="19">Quisiro</strain>
        <tissue evidence="19">Liver</tissue>
    </source>
</reference>
<evidence type="ECO:0000256" key="3">
    <source>
        <dbReference type="ARBA" id="ARBA00004635"/>
    </source>
</evidence>
<comment type="subcellular location">
    <subcellularLocation>
        <location evidence="2">Melanosome</location>
    </subcellularLocation>
    <subcellularLocation>
        <location evidence="3">Membrane</location>
        <topology evidence="3">Lipid-anchor</topology>
    </subcellularLocation>
</comment>
<dbReference type="InterPro" id="IPR008431">
    <property type="entry name" value="CNPase"/>
</dbReference>
<dbReference type="GO" id="GO:0042470">
    <property type="term" value="C:melanosome"/>
    <property type="evidence" value="ECO:0007669"/>
    <property type="project" value="UniProtKB-SubCell"/>
</dbReference>
<evidence type="ECO:0000256" key="4">
    <source>
        <dbReference type="ARBA" id="ARBA00008662"/>
    </source>
</evidence>
<dbReference type="Pfam" id="PF05881">
    <property type="entry name" value="CNPase"/>
    <property type="match status" value="1"/>
</dbReference>
<proteinExistence type="inferred from homology"/>
<evidence type="ECO:0000313" key="19">
    <source>
        <dbReference type="RefSeq" id="XP_013878433.1"/>
    </source>
</evidence>
<keyword evidence="18" id="KW-1185">Reference proteome</keyword>
<dbReference type="AlphaFoldDB" id="A0A2I4CEM2"/>
<evidence type="ECO:0000256" key="12">
    <source>
        <dbReference type="ARBA" id="ARBA00023136"/>
    </source>
</evidence>
<dbReference type="SUPFAM" id="SSF52540">
    <property type="entry name" value="P-loop containing nucleoside triphosphate hydrolases"/>
    <property type="match status" value="1"/>
</dbReference>
<feature type="compositionally biased region" description="Basic and acidic residues" evidence="16">
    <location>
        <begin position="165"/>
        <end position="178"/>
    </location>
</feature>
<feature type="region of interest" description="Disordered" evidence="16">
    <location>
        <begin position="1"/>
        <end position="238"/>
    </location>
</feature>
<keyword evidence="12" id="KW-0472">Membrane</keyword>
<dbReference type="InterPro" id="IPR009097">
    <property type="entry name" value="Cyclic_Pdiesterase"/>
</dbReference>
<dbReference type="CTD" id="1267"/>
<evidence type="ECO:0000256" key="6">
    <source>
        <dbReference type="ARBA" id="ARBA00012317"/>
    </source>
</evidence>
<comment type="catalytic activity">
    <reaction evidence="1">
        <text>a nucleoside 2',3'-cyclic phosphate + H2O = a nucleoside 2'-phosphate + H(+)</text>
        <dbReference type="Rhea" id="RHEA:14489"/>
        <dbReference type="ChEBI" id="CHEBI:15377"/>
        <dbReference type="ChEBI" id="CHEBI:15378"/>
        <dbReference type="ChEBI" id="CHEBI:66954"/>
        <dbReference type="ChEBI" id="CHEBI:78552"/>
        <dbReference type="EC" id="3.1.4.37"/>
    </reaction>
</comment>
<dbReference type="Gene3D" id="3.40.50.300">
    <property type="entry name" value="P-loop containing nucleotide triphosphate hydrolases"/>
    <property type="match status" value="1"/>
</dbReference>
<evidence type="ECO:0000256" key="13">
    <source>
        <dbReference type="ARBA" id="ARBA00023288"/>
    </source>
</evidence>
<feature type="compositionally biased region" description="Basic and acidic residues" evidence="16">
    <location>
        <begin position="1"/>
        <end position="30"/>
    </location>
</feature>
<dbReference type="Gene3D" id="3.90.1740.10">
    <property type="entry name" value="2',3'-cyclic nucleotide 3'-phosphodiesterase superfamily"/>
    <property type="match status" value="1"/>
</dbReference>
<dbReference type="InterPro" id="IPR047325">
    <property type="entry name" value="CNPase_cat"/>
</dbReference>
<dbReference type="InterPro" id="IPR027417">
    <property type="entry name" value="P-loop_NTPase"/>
</dbReference>
<evidence type="ECO:0000259" key="17">
    <source>
        <dbReference type="Pfam" id="PF05881"/>
    </source>
</evidence>
<dbReference type="OrthoDB" id="3231855at2759"/>
<comment type="subunit">
    <text evidence="5">Exists as monomers and homodimers.</text>
</comment>
<dbReference type="PANTHER" id="PTHR10156">
    <property type="entry name" value="2',3'-CYCLIC-NUCLEOTIDE 3'-PHOSPHODIESTERASE"/>
    <property type="match status" value="1"/>
</dbReference>
<evidence type="ECO:0000256" key="5">
    <source>
        <dbReference type="ARBA" id="ARBA00011781"/>
    </source>
</evidence>
<evidence type="ECO:0000256" key="8">
    <source>
        <dbReference type="ARBA" id="ARBA00022481"/>
    </source>
</evidence>
<keyword evidence="11" id="KW-0694">RNA-binding</keyword>
<evidence type="ECO:0000256" key="14">
    <source>
        <dbReference type="ARBA" id="ARBA00023289"/>
    </source>
</evidence>
<keyword evidence="10" id="KW-0378">Hydrolase</keyword>
<dbReference type="EC" id="3.1.4.37" evidence="6"/>
<evidence type="ECO:0000256" key="10">
    <source>
        <dbReference type="ARBA" id="ARBA00022801"/>
    </source>
</evidence>
<keyword evidence="13" id="KW-0449">Lipoprotein</keyword>
<comment type="function">
    <text evidence="15">Catalyzes the formation of 2'-nucleotide products from 2',3'-cyclic substrates. May participate in RNA metabolism in the myelinating cell, CNP is the third most abundant protein in central nervous system myelin.</text>
</comment>
<evidence type="ECO:0000256" key="9">
    <source>
        <dbReference type="ARBA" id="ARBA00022553"/>
    </source>
</evidence>
<dbReference type="STRING" id="52670.A0A2I4CEM2"/>
<sequence length="632" mass="68240">MDAEKNEVSEQKQEEAVVEKEVKVEEDSTKPENQPAAPAEEEEAQAVSGQAADVAGTKETGEPAAAGDQEVTVVDQSNEEPEPSGVAPPESAESPEQAANSDAKPESPEEQHVPENIPEPLQTQQAESAPEPEPEKPAELVPESEPEEKSLPAPVETEPPIVVEKAPEQVKVERELHATAEAAQDKVVSSEKPAEASAQVESGESAESQKEDKPEPAAQTAAEAVKSEQEPPKEENIVPAAGSLSFAILEQEETKDALRISRTLVVLRGLPGSGKSFLARAIADAYKDQCSVCSADQHGVKPENPKSSADGYKALDEAVVGLCSDASTSSLLVVVDDTNHTPDRLASLGEIAKEHNLIALFLEPQTEWSRDSAQLKGKTSRGLGEAQLEAMKGPLEETSLPLFYGWFLLPSVRERVKCTAMDFLKTLDTLEEFKSHMADFTGKAEKEVDLEQYFDAKTALHCTTKFCDYGKANGAKEYAQNSAVIKSYGSVSELSLTALFITPRTVGARVSLTEEQLQLWPADGEKEAESAVPEAASLPAGSRAHVTLGCAEGVESVQTGVDLLQILALQQPEEAKEMELGSLRYFGEGRWMLDLKEPIRALACFSSFYGRREVKPTKKENEKKKKLKCAIL</sequence>
<organism evidence="18 19">
    <name type="scientific">Austrofundulus limnaeus</name>
    <name type="common">Annual killifish</name>
    <dbReference type="NCBI Taxonomy" id="52670"/>
    <lineage>
        <taxon>Eukaryota</taxon>
        <taxon>Metazoa</taxon>
        <taxon>Chordata</taxon>
        <taxon>Craniata</taxon>
        <taxon>Vertebrata</taxon>
        <taxon>Euteleostomi</taxon>
        <taxon>Actinopterygii</taxon>
        <taxon>Neopterygii</taxon>
        <taxon>Teleostei</taxon>
        <taxon>Neoteleostei</taxon>
        <taxon>Acanthomorphata</taxon>
        <taxon>Ovalentaria</taxon>
        <taxon>Atherinomorphae</taxon>
        <taxon>Cyprinodontiformes</taxon>
        <taxon>Rivulidae</taxon>
        <taxon>Austrofundulus</taxon>
    </lineage>
</organism>
<evidence type="ECO:0000313" key="18">
    <source>
        <dbReference type="Proteomes" id="UP000192220"/>
    </source>
</evidence>
<dbReference type="Pfam" id="PF13671">
    <property type="entry name" value="AAA_33"/>
    <property type="match status" value="1"/>
</dbReference>